<dbReference type="Proteomes" id="UP000240739">
    <property type="component" value="Unassembled WGS sequence"/>
</dbReference>
<dbReference type="InterPro" id="IPR009078">
    <property type="entry name" value="Ferritin-like_SF"/>
</dbReference>
<dbReference type="GO" id="GO:0016491">
    <property type="term" value="F:oxidoreductase activity"/>
    <property type="evidence" value="ECO:0007669"/>
    <property type="project" value="InterPro"/>
</dbReference>
<reference evidence="1 2" key="1">
    <citation type="submission" date="2018-03" db="EMBL/GenBank/DDBJ databases">
        <title>Aquarubrobacter algicola gen. nov., sp. nov., a novel actinobacterium isolated from shallow eutrophic lake during the end of cyanobacterial harmful algal blooms.</title>
        <authorList>
            <person name="Chun S.J."/>
        </authorList>
    </citation>
    <scope>NUCLEOTIDE SEQUENCE [LARGE SCALE GENOMIC DNA]</scope>
    <source>
        <strain evidence="1 2">Seoho-28</strain>
    </source>
</reference>
<proteinExistence type="predicted"/>
<accession>A0A2T4UDV0</accession>
<protein>
    <submittedName>
        <fullName evidence="1">Ribonucleotide reductase</fullName>
    </submittedName>
</protein>
<comment type="caution">
    <text evidence="1">The sequence shown here is derived from an EMBL/GenBank/DDBJ whole genome shotgun (WGS) entry which is preliminary data.</text>
</comment>
<evidence type="ECO:0000313" key="2">
    <source>
        <dbReference type="Proteomes" id="UP000240739"/>
    </source>
</evidence>
<dbReference type="AlphaFoldDB" id="A0A2T4UDV0"/>
<sequence>MLAGYQHLLFAGRRLQWDEAAIDLGPDARAVADLPTAVRARLDRLVAGFCVAETAVAQHLDPFVARSAAVDPDAHACFALQQGDERRHARFFARVADEVLGLPADPRALAGPAIVGLFEEDLPRRAAALAADAEAFGAAVGLYHLVLEGIVFAIGQDALLDELDALDGALPGTRAGVARVQGDERWHVGLGVLHLRTLGAPVDVTEPARRAAAAWGPGIATVARVDRVLRAHARRVGFVPAAA</sequence>
<keyword evidence="2" id="KW-1185">Reference proteome</keyword>
<dbReference type="RefSeq" id="WP_107570722.1">
    <property type="nucleotide sequence ID" value="NZ_PYYB01000003.1"/>
</dbReference>
<gene>
    <name evidence="1" type="ORF">C7Y72_18785</name>
</gene>
<dbReference type="InterPro" id="IPR012348">
    <property type="entry name" value="RNR-like"/>
</dbReference>
<name>A0A2T4UDV0_9ACTN</name>
<dbReference type="SUPFAM" id="SSF47240">
    <property type="entry name" value="Ferritin-like"/>
    <property type="match status" value="1"/>
</dbReference>
<organism evidence="1 2">
    <name type="scientific">Paraconexibacter algicola</name>
    <dbReference type="NCBI Taxonomy" id="2133960"/>
    <lineage>
        <taxon>Bacteria</taxon>
        <taxon>Bacillati</taxon>
        <taxon>Actinomycetota</taxon>
        <taxon>Thermoleophilia</taxon>
        <taxon>Solirubrobacterales</taxon>
        <taxon>Paraconexibacteraceae</taxon>
        <taxon>Paraconexibacter</taxon>
    </lineage>
</organism>
<dbReference type="OrthoDB" id="5500270at2"/>
<dbReference type="EMBL" id="PYYB01000003">
    <property type="protein sequence ID" value="PTL55679.1"/>
    <property type="molecule type" value="Genomic_DNA"/>
</dbReference>
<evidence type="ECO:0000313" key="1">
    <source>
        <dbReference type="EMBL" id="PTL55679.1"/>
    </source>
</evidence>
<dbReference type="Gene3D" id="1.10.620.20">
    <property type="entry name" value="Ribonucleotide Reductase, subunit A"/>
    <property type="match status" value="1"/>
</dbReference>